<organism evidence="1 2">
    <name type="scientific">Chytriomyces confervae</name>
    <dbReference type="NCBI Taxonomy" id="246404"/>
    <lineage>
        <taxon>Eukaryota</taxon>
        <taxon>Fungi</taxon>
        <taxon>Fungi incertae sedis</taxon>
        <taxon>Chytridiomycota</taxon>
        <taxon>Chytridiomycota incertae sedis</taxon>
        <taxon>Chytridiomycetes</taxon>
        <taxon>Chytridiales</taxon>
        <taxon>Chytriomycetaceae</taxon>
        <taxon>Chytriomyces</taxon>
    </lineage>
</organism>
<dbReference type="Proteomes" id="UP000320333">
    <property type="component" value="Unassembled WGS sequence"/>
</dbReference>
<proteinExistence type="predicted"/>
<keyword evidence="2" id="KW-1185">Reference proteome</keyword>
<name>A0A507DX79_9FUNG</name>
<dbReference type="OrthoDB" id="2145335at2759"/>
<sequence>MGDGLDILEAENVIIWDTESDGVGGTHDLNLTREWGFMKLSTP</sequence>
<accession>A0A507DX79</accession>
<evidence type="ECO:0000313" key="1">
    <source>
        <dbReference type="EMBL" id="TPX56389.1"/>
    </source>
</evidence>
<evidence type="ECO:0000313" key="2">
    <source>
        <dbReference type="Proteomes" id="UP000320333"/>
    </source>
</evidence>
<protein>
    <submittedName>
        <fullName evidence="1">Uncharacterized protein</fullName>
    </submittedName>
</protein>
<gene>
    <name evidence="1" type="ORF">CcCBS67573_g09357</name>
</gene>
<reference evidence="1 2" key="1">
    <citation type="journal article" date="2019" name="Sci. Rep.">
        <title>Comparative genomics of chytrid fungi reveal insights into the obligate biotrophic and pathogenic lifestyle of Synchytrium endobioticum.</title>
        <authorList>
            <person name="van de Vossenberg B.T.L.H."/>
            <person name="Warris S."/>
            <person name="Nguyen H.D.T."/>
            <person name="van Gent-Pelzer M.P.E."/>
            <person name="Joly D.L."/>
            <person name="van de Geest H.C."/>
            <person name="Bonants P.J.M."/>
            <person name="Smith D.S."/>
            <person name="Levesque C.A."/>
            <person name="van der Lee T.A.J."/>
        </authorList>
    </citation>
    <scope>NUCLEOTIDE SEQUENCE [LARGE SCALE GENOMIC DNA]</scope>
    <source>
        <strain evidence="1 2">CBS 675.73</strain>
    </source>
</reference>
<dbReference type="AlphaFoldDB" id="A0A507DX79"/>
<comment type="caution">
    <text evidence="1">The sequence shown here is derived from an EMBL/GenBank/DDBJ whole genome shotgun (WGS) entry which is preliminary data.</text>
</comment>
<dbReference type="EMBL" id="QEAP01000804">
    <property type="protein sequence ID" value="TPX56389.1"/>
    <property type="molecule type" value="Genomic_DNA"/>
</dbReference>